<keyword evidence="9" id="KW-1185">Reference proteome</keyword>
<evidence type="ECO:0000256" key="3">
    <source>
        <dbReference type="PROSITE-ProRule" id="PRU00284"/>
    </source>
</evidence>
<proteinExistence type="inferred from homology"/>
<dbReference type="Pfam" id="PF12729">
    <property type="entry name" value="4HB_MCP_1"/>
    <property type="match status" value="1"/>
</dbReference>
<dbReference type="InterPro" id="IPR051310">
    <property type="entry name" value="MCP_chemotaxis"/>
</dbReference>
<keyword evidence="5" id="KW-0812">Transmembrane</keyword>
<evidence type="ECO:0000256" key="5">
    <source>
        <dbReference type="SAM" id="Phobius"/>
    </source>
</evidence>
<dbReference type="CDD" id="cd06225">
    <property type="entry name" value="HAMP"/>
    <property type="match status" value="1"/>
</dbReference>
<dbReference type="Pfam" id="PF00672">
    <property type="entry name" value="HAMP"/>
    <property type="match status" value="1"/>
</dbReference>
<feature type="transmembrane region" description="Helical" evidence="5">
    <location>
        <begin position="193"/>
        <end position="212"/>
    </location>
</feature>
<organism evidence="8 9">
    <name type="scientific">Variovorax ginsengisoli</name>
    <dbReference type="NCBI Taxonomy" id="363844"/>
    <lineage>
        <taxon>Bacteria</taxon>
        <taxon>Pseudomonadati</taxon>
        <taxon>Pseudomonadota</taxon>
        <taxon>Betaproteobacteria</taxon>
        <taxon>Burkholderiales</taxon>
        <taxon>Comamonadaceae</taxon>
        <taxon>Variovorax</taxon>
    </lineage>
</organism>
<dbReference type="SMART" id="SM00304">
    <property type="entry name" value="HAMP"/>
    <property type="match status" value="1"/>
</dbReference>
<feature type="compositionally biased region" description="Polar residues" evidence="4">
    <location>
        <begin position="303"/>
        <end position="313"/>
    </location>
</feature>
<evidence type="ECO:0000256" key="4">
    <source>
        <dbReference type="SAM" id="MobiDB-lite"/>
    </source>
</evidence>
<keyword evidence="5" id="KW-0472">Membrane</keyword>
<accession>A0ABT9SAS8</accession>
<gene>
    <name evidence="8" type="ORF">J2W36_003214</name>
</gene>
<feature type="compositionally biased region" description="Polar residues" evidence="4">
    <location>
        <begin position="509"/>
        <end position="519"/>
    </location>
</feature>
<feature type="domain" description="HAMP" evidence="7">
    <location>
        <begin position="214"/>
        <end position="266"/>
    </location>
</feature>
<feature type="domain" description="Methyl-accepting transducer" evidence="6">
    <location>
        <begin position="271"/>
        <end position="486"/>
    </location>
</feature>
<dbReference type="Gene3D" id="1.10.287.950">
    <property type="entry name" value="Methyl-accepting chemotaxis protein"/>
    <property type="match status" value="1"/>
</dbReference>
<evidence type="ECO:0000259" key="6">
    <source>
        <dbReference type="PROSITE" id="PS50111"/>
    </source>
</evidence>
<dbReference type="InterPro" id="IPR024478">
    <property type="entry name" value="HlyB_4HB_MCP"/>
</dbReference>
<evidence type="ECO:0000256" key="2">
    <source>
        <dbReference type="ARBA" id="ARBA00029447"/>
    </source>
</evidence>
<dbReference type="InterPro" id="IPR003660">
    <property type="entry name" value="HAMP_dom"/>
</dbReference>
<dbReference type="SUPFAM" id="SSF58104">
    <property type="entry name" value="Methyl-accepting chemotaxis protein (MCP) signaling domain"/>
    <property type="match status" value="1"/>
</dbReference>
<dbReference type="PROSITE" id="PS50885">
    <property type="entry name" value="HAMP"/>
    <property type="match status" value="1"/>
</dbReference>
<comment type="caution">
    <text evidence="8">The sequence shown here is derived from an EMBL/GenBank/DDBJ whole genome shotgun (WGS) entry which is preliminary data.</text>
</comment>
<comment type="similarity">
    <text evidence="2">Belongs to the methyl-accepting chemotaxis (MCP) protein family.</text>
</comment>
<keyword evidence="3" id="KW-0807">Transducer</keyword>
<dbReference type="Pfam" id="PF00015">
    <property type="entry name" value="MCPsignal"/>
    <property type="match status" value="1"/>
</dbReference>
<feature type="transmembrane region" description="Helical" evidence="5">
    <location>
        <begin position="12"/>
        <end position="33"/>
    </location>
</feature>
<dbReference type="SMART" id="SM00283">
    <property type="entry name" value="MA"/>
    <property type="match status" value="1"/>
</dbReference>
<dbReference type="PANTHER" id="PTHR43531">
    <property type="entry name" value="PROTEIN ICFG"/>
    <property type="match status" value="1"/>
</dbReference>
<sequence>MFANLKIGVRLIAGFLIVAGISAIVGAIGISNASKMNEKADHMYAMELMGLSYIKEANIDLISIGRARSNFLLATSEDERAKHLASIAASTESLKANISKGRPLFTSDRAKELFSQFDKVSEDYQRDMKQALTMASAKTLASRDELLSQSLDSVRAKANTLDGYLDELTRQKEARAKLAAEETVTLYESGLRMMLGVICGGILIGIALGYMISRGVTRPLARAVDAANRLAQGDLTVSIETNSRDETGQLLQAMQNMVKQLSQVVTDVNGGAESLASASEEVSATAQSLSQASSEQAAGVEETSASMEQMTASISQNTENSKITDGMATKASAQAAEGGEAVKATVVAMKQIAQKINIIDDIAYQTNLLALNAAIEAARAGEHGKGFAVVAAEVRKLAERSQVAAQEIGTVATSSVELAERAGKLLDEMVPSIKKTSDLVQEITAASEEQSSGVGQINAAVTQLSQTTQQNATSSEELAATAEEMSSQAEQLQRTMSFFKLAGVAATAQARQPSKSTSKAAKPVTVARKSNAAPSLALASADMADVDESHFARY</sequence>
<feature type="region of interest" description="Disordered" evidence="4">
    <location>
        <begin position="509"/>
        <end position="533"/>
    </location>
</feature>
<feature type="region of interest" description="Disordered" evidence="4">
    <location>
        <begin position="286"/>
        <end position="313"/>
    </location>
</feature>
<evidence type="ECO:0000313" key="9">
    <source>
        <dbReference type="Proteomes" id="UP001226867"/>
    </source>
</evidence>
<dbReference type="Proteomes" id="UP001226867">
    <property type="component" value="Unassembled WGS sequence"/>
</dbReference>
<feature type="compositionally biased region" description="Low complexity" evidence="4">
    <location>
        <begin position="286"/>
        <end position="298"/>
    </location>
</feature>
<evidence type="ECO:0000313" key="8">
    <source>
        <dbReference type="EMBL" id="MDP9900948.1"/>
    </source>
</evidence>
<dbReference type="RefSeq" id="WP_307690732.1">
    <property type="nucleotide sequence ID" value="NZ_JAUSRO010000009.1"/>
</dbReference>
<dbReference type="EMBL" id="JAUSRO010000009">
    <property type="protein sequence ID" value="MDP9900948.1"/>
    <property type="molecule type" value="Genomic_DNA"/>
</dbReference>
<keyword evidence="1" id="KW-0145">Chemotaxis</keyword>
<dbReference type="PROSITE" id="PS50111">
    <property type="entry name" value="CHEMOTAXIS_TRANSDUC_2"/>
    <property type="match status" value="1"/>
</dbReference>
<keyword evidence="5" id="KW-1133">Transmembrane helix</keyword>
<dbReference type="InterPro" id="IPR004089">
    <property type="entry name" value="MCPsignal_dom"/>
</dbReference>
<reference evidence="8 9" key="1">
    <citation type="submission" date="2023-07" db="EMBL/GenBank/DDBJ databases">
        <title>Sorghum-associated microbial communities from plants grown in Nebraska, USA.</title>
        <authorList>
            <person name="Schachtman D."/>
        </authorList>
    </citation>
    <scope>NUCLEOTIDE SEQUENCE [LARGE SCALE GENOMIC DNA]</scope>
    <source>
        <strain evidence="8 9">DS1607</strain>
    </source>
</reference>
<evidence type="ECO:0000259" key="7">
    <source>
        <dbReference type="PROSITE" id="PS50885"/>
    </source>
</evidence>
<dbReference type="PANTHER" id="PTHR43531:SF11">
    <property type="entry name" value="METHYL-ACCEPTING CHEMOTAXIS PROTEIN 3"/>
    <property type="match status" value="1"/>
</dbReference>
<evidence type="ECO:0000256" key="1">
    <source>
        <dbReference type="ARBA" id="ARBA00022500"/>
    </source>
</evidence>
<protein>
    <submittedName>
        <fullName evidence="8">Methyl-accepting chemotaxis protein</fullName>
    </submittedName>
</protein>
<name>A0ABT9SAS8_9BURK</name>